<accession>A0A7X9ZSQ3</accession>
<proteinExistence type="predicted"/>
<comment type="caution">
    <text evidence="1">The sequence shown here is derived from an EMBL/GenBank/DDBJ whole genome shotgun (WGS) entry which is preliminary data.</text>
</comment>
<name>A0A7X9ZSQ3_9SPHN</name>
<dbReference type="Proteomes" id="UP000519023">
    <property type="component" value="Unassembled WGS sequence"/>
</dbReference>
<sequence>MTSEEINAIGTLLMKVRDASADMVIVQLGAVGPSTDCKAGNMLATVRVGQDTETAEAINLDTAIMLAKGKCDRKAESRAREKAA</sequence>
<gene>
    <name evidence="1" type="ORF">HHL08_14235</name>
</gene>
<evidence type="ECO:0000313" key="2">
    <source>
        <dbReference type="Proteomes" id="UP000519023"/>
    </source>
</evidence>
<dbReference type="AlphaFoldDB" id="A0A7X9ZSQ3"/>
<dbReference type="RefSeq" id="WP_169573806.1">
    <property type="nucleotide sequence ID" value="NZ_JABBFV010000009.1"/>
</dbReference>
<protein>
    <submittedName>
        <fullName evidence="1">Uncharacterized protein</fullName>
    </submittedName>
</protein>
<organism evidence="1 2">
    <name type="scientific">Sphingobium psychrophilum</name>
    <dbReference type="NCBI Taxonomy" id="2728834"/>
    <lineage>
        <taxon>Bacteria</taxon>
        <taxon>Pseudomonadati</taxon>
        <taxon>Pseudomonadota</taxon>
        <taxon>Alphaproteobacteria</taxon>
        <taxon>Sphingomonadales</taxon>
        <taxon>Sphingomonadaceae</taxon>
        <taxon>Sphingobium</taxon>
    </lineage>
</organism>
<dbReference type="EMBL" id="JABBFV010000009">
    <property type="protein sequence ID" value="NML11290.1"/>
    <property type="molecule type" value="Genomic_DNA"/>
</dbReference>
<evidence type="ECO:0000313" key="1">
    <source>
        <dbReference type="EMBL" id="NML11290.1"/>
    </source>
</evidence>
<keyword evidence="2" id="KW-1185">Reference proteome</keyword>
<reference evidence="1 2" key="1">
    <citation type="submission" date="2020-04" db="EMBL/GenBank/DDBJ databases">
        <title>Sphingobium sp. AR-3-1 isolated from Arctic soil.</title>
        <authorList>
            <person name="Dahal R.H."/>
            <person name="Chaudhary D.K."/>
        </authorList>
    </citation>
    <scope>NUCLEOTIDE SEQUENCE [LARGE SCALE GENOMIC DNA]</scope>
    <source>
        <strain evidence="1 2">AR-3-1</strain>
    </source>
</reference>